<dbReference type="NCBIfam" id="NF004628">
    <property type="entry name" value="PRK05972.1"/>
    <property type="match status" value="1"/>
</dbReference>
<dbReference type="InterPro" id="IPR014144">
    <property type="entry name" value="LigD_PE_domain"/>
</dbReference>
<evidence type="ECO:0000256" key="15">
    <source>
        <dbReference type="ARBA" id="ARBA00023172"/>
    </source>
</evidence>
<comment type="catalytic activity">
    <reaction evidence="20">
        <text>ATP + (deoxyribonucleotide)n-3'-hydroxyl + 5'-phospho-(deoxyribonucleotide)m = (deoxyribonucleotide)n+m + AMP + diphosphate.</text>
        <dbReference type="EC" id="6.5.1.1"/>
    </reaction>
</comment>
<protein>
    <recommendedName>
        <fullName evidence="2">DNA ligase (ATP)</fullName>
        <ecNumber evidence="2">6.5.1.1</ecNumber>
    </recommendedName>
    <alternativeName>
        <fullName evidence="19">NHEJ DNA polymerase</fullName>
    </alternativeName>
</protein>
<evidence type="ECO:0000256" key="10">
    <source>
        <dbReference type="ARBA" id="ARBA00022801"/>
    </source>
</evidence>
<dbReference type="InterPro" id="IPR012309">
    <property type="entry name" value="DNA_ligase_ATP-dep_C"/>
</dbReference>
<keyword evidence="13" id="KW-0239">DNA-directed DNA polymerase</keyword>
<evidence type="ECO:0000256" key="19">
    <source>
        <dbReference type="ARBA" id="ARBA00029943"/>
    </source>
</evidence>
<reference evidence="27" key="1">
    <citation type="journal article" date="2019" name="Int. J. Syst. Evol. Microbiol.">
        <title>The Global Catalogue of Microorganisms (GCM) 10K type strain sequencing project: providing services to taxonomists for standard genome sequencing and annotation.</title>
        <authorList>
            <consortium name="The Broad Institute Genomics Platform"/>
            <consortium name="The Broad Institute Genome Sequencing Center for Infectious Disease"/>
            <person name="Wu L."/>
            <person name="Ma J."/>
        </authorList>
    </citation>
    <scope>NUCLEOTIDE SEQUENCE [LARGE SCALE GENOMIC DNA]</scope>
    <source>
        <strain evidence="27">CGMCC 1.16855</strain>
    </source>
</reference>
<dbReference type="CDD" id="cd07906">
    <property type="entry name" value="Adenylation_DNA_ligase_LigD_LigC"/>
    <property type="match status" value="1"/>
</dbReference>
<keyword evidence="7" id="KW-0479">Metal-binding</keyword>
<feature type="domain" description="ATP-dependent DNA ligase family profile" evidence="22">
    <location>
        <begin position="255"/>
        <end position="421"/>
    </location>
</feature>
<feature type="region of interest" description="Disordered" evidence="21">
    <location>
        <begin position="529"/>
        <end position="565"/>
    </location>
</feature>
<dbReference type="InterPro" id="IPR014143">
    <property type="entry name" value="NHEJ_ligase_prk"/>
</dbReference>
<keyword evidence="3 26" id="KW-0436">Ligase</keyword>
<dbReference type="PANTHER" id="PTHR42705">
    <property type="entry name" value="BIFUNCTIONAL NON-HOMOLOGOUS END JOINING PROTEIN LIGD"/>
    <property type="match status" value="1"/>
</dbReference>
<evidence type="ECO:0000256" key="18">
    <source>
        <dbReference type="ARBA" id="ARBA00023268"/>
    </source>
</evidence>
<evidence type="ECO:0000256" key="17">
    <source>
        <dbReference type="ARBA" id="ARBA00023211"/>
    </source>
</evidence>
<keyword evidence="16" id="KW-0234">DNA repair</keyword>
<keyword evidence="27" id="KW-1185">Reference proteome</keyword>
<keyword evidence="14" id="KW-0238">DNA-binding</keyword>
<dbReference type="Proteomes" id="UP001595420">
    <property type="component" value="Unassembled WGS sequence"/>
</dbReference>
<dbReference type="InterPro" id="IPR014146">
    <property type="entry name" value="LigD_ligase_dom"/>
</dbReference>
<dbReference type="NCBIfam" id="TIGR02779">
    <property type="entry name" value="NHEJ_ligase_lig"/>
    <property type="match status" value="1"/>
</dbReference>
<dbReference type="InterPro" id="IPR012310">
    <property type="entry name" value="DNA_ligase_ATP-dep_cent"/>
</dbReference>
<keyword evidence="9" id="KW-0227">DNA damage</keyword>
<dbReference type="Pfam" id="PF04679">
    <property type="entry name" value="DNA_ligase_A_C"/>
    <property type="match status" value="1"/>
</dbReference>
<keyword evidence="11" id="KW-0269">Exonuclease</keyword>
<evidence type="ECO:0000256" key="7">
    <source>
        <dbReference type="ARBA" id="ARBA00022723"/>
    </source>
</evidence>
<evidence type="ECO:0000256" key="3">
    <source>
        <dbReference type="ARBA" id="ARBA00022598"/>
    </source>
</evidence>
<evidence type="ECO:0000256" key="1">
    <source>
        <dbReference type="ARBA" id="ARBA00001936"/>
    </source>
</evidence>
<feature type="domain" description="DNA ligase D 3'-phosphoesterase" evidence="24">
    <location>
        <begin position="39"/>
        <end position="146"/>
    </location>
</feature>
<keyword evidence="18" id="KW-0511">Multifunctional enzyme</keyword>
<evidence type="ECO:0000256" key="9">
    <source>
        <dbReference type="ARBA" id="ARBA00022763"/>
    </source>
</evidence>
<evidence type="ECO:0000259" key="23">
    <source>
        <dbReference type="Pfam" id="PF04679"/>
    </source>
</evidence>
<evidence type="ECO:0000256" key="13">
    <source>
        <dbReference type="ARBA" id="ARBA00022932"/>
    </source>
</evidence>
<dbReference type="GO" id="GO:0003910">
    <property type="term" value="F:DNA ligase (ATP) activity"/>
    <property type="evidence" value="ECO:0007669"/>
    <property type="project" value="UniProtKB-EC"/>
</dbReference>
<dbReference type="NCBIfam" id="TIGR02776">
    <property type="entry name" value="NHEJ_ligase_prk"/>
    <property type="match status" value="1"/>
</dbReference>
<evidence type="ECO:0000313" key="27">
    <source>
        <dbReference type="Proteomes" id="UP001595420"/>
    </source>
</evidence>
<evidence type="ECO:0000256" key="16">
    <source>
        <dbReference type="ARBA" id="ARBA00023204"/>
    </source>
</evidence>
<keyword evidence="15" id="KW-0233">DNA recombination</keyword>
<evidence type="ECO:0000256" key="14">
    <source>
        <dbReference type="ARBA" id="ARBA00023125"/>
    </source>
</evidence>
<evidence type="ECO:0000256" key="8">
    <source>
        <dbReference type="ARBA" id="ARBA00022741"/>
    </source>
</evidence>
<evidence type="ECO:0000259" key="25">
    <source>
        <dbReference type="Pfam" id="PF21686"/>
    </source>
</evidence>
<name>A0ABV7BPL8_9PROT</name>
<evidence type="ECO:0000256" key="2">
    <source>
        <dbReference type="ARBA" id="ARBA00012727"/>
    </source>
</evidence>
<evidence type="ECO:0000256" key="6">
    <source>
        <dbReference type="ARBA" id="ARBA00022722"/>
    </source>
</evidence>
<keyword evidence="10" id="KW-0378">Hydrolase</keyword>
<comment type="caution">
    <text evidence="26">The sequence shown here is derived from an EMBL/GenBank/DDBJ whole genome shotgun (WGS) entry which is preliminary data.</text>
</comment>
<dbReference type="NCBIfam" id="TIGR02778">
    <property type="entry name" value="ligD_pol"/>
    <property type="match status" value="1"/>
</dbReference>
<dbReference type="Pfam" id="PF13298">
    <property type="entry name" value="LigD_N"/>
    <property type="match status" value="1"/>
</dbReference>
<feature type="domain" description="DNA ligase D polymerase" evidence="25">
    <location>
        <begin position="578"/>
        <end position="833"/>
    </location>
</feature>
<dbReference type="CDD" id="cd07971">
    <property type="entry name" value="OBF_DNA_ligase_LigD"/>
    <property type="match status" value="1"/>
</dbReference>
<feature type="compositionally biased region" description="Low complexity" evidence="21">
    <location>
        <begin position="197"/>
        <end position="214"/>
    </location>
</feature>
<dbReference type="EC" id="6.5.1.1" evidence="2"/>
<evidence type="ECO:0000313" key="26">
    <source>
        <dbReference type="EMBL" id="MFC2999228.1"/>
    </source>
</evidence>
<proteinExistence type="predicted"/>
<dbReference type="InterPro" id="IPR052171">
    <property type="entry name" value="NHEJ_LigD"/>
</dbReference>
<dbReference type="InterPro" id="IPR014145">
    <property type="entry name" value="LigD_pol_dom"/>
</dbReference>
<keyword evidence="5" id="KW-0548">Nucleotidyltransferase</keyword>
<dbReference type="Pfam" id="PF21686">
    <property type="entry name" value="LigD_Prim-Pol"/>
    <property type="match status" value="1"/>
</dbReference>
<evidence type="ECO:0000259" key="22">
    <source>
        <dbReference type="Pfam" id="PF01068"/>
    </source>
</evidence>
<evidence type="ECO:0000256" key="21">
    <source>
        <dbReference type="SAM" id="MobiDB-lite"/>
    </source>
</evidence>
<keyword evidence="4" id="KW-0808">Transferase</keyword>
<comment type="cofactor">
    <cofactor evidence="1">
        <name>Mn(2+)</name>
        <dbReference type="ChEBI" id="CHEBI:29035"/>
    </cofactor>
</comment>
<evidence type="ECO:0000256" key="4">
    <source>
        <dbReference type="ARBA" id="ARBA00022679"/>
    </source>
</evidence>
<sequence>MPVAGDSLQAYRAKRNFGRTQEPQGSLAKQGERLSFVVQRHDATRLHYDLRLEWGGVLKSWAVTRGPSLDPADKRLAVEVEDHPLDYGSFEGTIPKAEYGGGTVQLFDRGLWAPLNPDSVDEDLAKGELKFVLAGERLKGGFVLVRMKPRRGAKPEPRHNWLLIKEKDSMATPGAGDAVLRAETSIASGRTLAEIAKGAAPPAKPAAKAKAAPKTKVEPKPAPKTKAAPKAKASAAVPRFVEPQLCRLVSAPPAGKDWLHELKIDGYRLQLRIEGGRATLRTRTGLDWTDRFPAIAEAAKALPDALIDGEAAALDAQGQPHFPTLQGFLSGTNTAPLVFFAFDLLQDGTRDLRGEPLEARKAALRKMLPAKGAVLRYLEHFPAPGEAVLASACRLEMEGIVSKRRDAPYASGRGDSWVKSKCRGRDEFVIGGFSRGVRGHGLGALLVGAWRDGKLAYLGRVGTGYSAATATDLVSRLTPLERRGSAFTGKPAKTSDVVWVKPELVAEVAYGGWTEEGLLRHASFQGLREDKPAKSVTPPPEPEAPAAPRTRPAAKAPLGMSHPDRVLWPETAKTPALTKADLAAYFDRFADRILAHVAGRPLSLLRAPDGITGGLFFQRHAMPGQSPLIGAVQVEGQAKPYMRIDDAAGLAALAQVSAVELHPWGAKADAPGVPDRLVFDLDPDEGIPFDRVLDGARELRERIQALGLAPFARVTGGKGLHVVVPLAPPKGKGGPGWPEAKGFARLVCAMMERDAPKLYTTTLAKKARKGRIFLDYLRNDRLSTAIASWSPRARPGAPVACPIPWSAVKKGLDPAGWTLAGLLAAKKMPADPWADFAAAAGSLRDAIEKVSRAA</sequence>
<dbReference type="NCBIfam" id="TIGR02777">
    <property type="entry name" value="LigD_PE_dom"/>
    <property type="match status" value="1"/>
</dbReference>
<keyword evidence="12" id="KW-0067">ATP-binding</keyword>
<organism evidence="26 27">
    <name type="scientific">Falsiroseomonas tokyonensis</name>
    <dbReference type="NCBI Taxonomy" id="430521"/>
    <lineage>
        <taxon>Bacteria</taxon>
        <taxon>Pseudomonadati</taxon>
        <taxon>Pseudomonadota</taxon>
        <taxon>Alphaproteobacteria</taxon>
        <taxon>Acetobacterales</taxon>
        <taxon>Roseomonadaceae</taxon>
        <taxon>Falsiroseomonas</taxon>
    </lineage>
</organism>
<keyword evidence="17" id="KW-0464">Manganese</keyword>
<evidence type="ECO:0000256" key="11">
    <source>
        <dbReference type="ARBA" id="ARBA00022839"/>
    </source>
</evidence>
<gene>
    <name evidence="26" type="primary">ligD</name>
    <name evidence="26" type="ORF">ACFOD3_04930</name>
</gene>
<evidence type="ECO:0000256" key="5">
    <source>
        <dbReference type="ARBA" id="ARBA00022695"/>
    </source>
</evidence>
<feature type="compositionally biased region" description="Low complexity" evidence="21">
    <location>
        <begin position="546"/>
        <end position="557"/>
    </location>
</feature>
<evidence type="ECO:0000256" key="20">
    <source>
        <dbReference type="ARBA" id="ARBA00034003"/>
    </source>
</evidence>
<keyword evidence="6" id="KW-0540">Nuclease</keyword>
<feature type="region of interest" description="Disordered" evidence="21">
    <location>
        <begin position="197"/>
        <end position="231"/>
    </location>
</feature>
<keyword evidence="8" id="KW-0547">Nucleotide-binding</keyword>
<evidence type="ECO:0000259" key="24">
    <source>
        <dbReference type="Pfam" id="PF13298"/>
    </source>
</evidence>
<dbReference type="PANTHER" id="PTHR42705:SF2">
    <property type="entry name" value="BIFUNCTIONAL NON-HOMOLOGOUS END JOINING PROTEIN LIGD"/>
    <property type="match status" value="1"/>
</dbReference>
<accession>A0ABV7BPL8</accession>
<feature type="domain" description="DNA ligase ATP-dependent C-terminal" evidence="23">
    <location>
        <begin position="438"/>
        <end position="531"/>
    </location>
</feature>
<dbReference type="RefSeq" id="WP_216835117.1">
    <property type="nucleotide sequence ID" value="NZ_JAFNJS010000001.1"/>
</dbReference>
<dbReference type="Pfam" id="PF01068">
    <property type="entry name" value="DNA_ligase_A_M"/>
    <property type="match status" value="1"/>
</dbReference>
<evidence type="ECO:0000256" key="12">
    <source>
        <dbReference type="ARBA" id="ARBA00022840"/>
    </source>
</evidence>
<dbReference type="EMBL" id="JBHRSB010000001">
    <property type="protein sequence ID" value="MFC2999228.1"/>
    <property type="molecule type" value="Genomic_DNA"/>
</dbReference>